<reference evidence="3" key="1">
    <citation type="submission" date="2016-10" db="EMBL/GenBank/DDBJ databases">
        <authorList>
            <person name="Varghese N."/>
            <person name="Submissions S."/>
        </authorList>
    </citation>
    <scope>NUCLEOTIDE SEQUENCE [LARGE SCALE GENOMIC DNA]</scope>
    <source>
        <strain evidence="3">CGMCC 1.9227</strain>
    </source>
</reference>
<dbReference type="STRING" id="935223.SAMN04488131_10348"/>
<accession>A0A1I2CEZ1</accession>
<organism evidence="2 3">
    <name type="scientific">Flavobacterium xueshanense</name>
    <dbReference type="NCBI Taxonomy" id="935223"/>
    <lineage>
        <taxon>Bacteria</taxon>
        <taxon>Pseudomonadati</taxon>
        <taxon>Bacteroidota</taxon>
        <taxon>Flavobacteriia</taxon>
        <taxon>Flavobacteriales</taxon>
        <taxon>Flavobacteriaceae</taxon>
        <taxon>Flavobacterium</taxon>
    </lineage>
</organism>
<evidence type="ECO:0008006" key="4">
    <source>
        <dbReference type="Google" id="ProtNLM"/>
    </source>
</evidence>
<gene>
    <name evidence="2" type="ORF">SAMN04488131_10348</name>
</gene>
<sequence>MMRIIPIFINILIVGLFLYSKLLPHKDKLNPQYKKIFEFFNGLFSPLFNFSKKRIKPFQVGVGLSVDMTQIVLLIIFLIFLNFF</sequence>
<dbReference type="RefSeq" id="WP_091203567.1">
    <property type="nucleotide sequence ID" value="NZ_FONQ01000003.1"/>
</dbReference>
<keyword evidence="1" id="KW-0472">Membrane</keyword>
<evidence type="ECO:0000256" key="1">
    <source>
        <dbReference type="SAM" id="Phobius"/>
    </source>
</evidence>
<proteinExistence type="predicted"/>
<dbReference type="EMBL" id="FONQ01000003">
    <property type="protein sequence ID" value="SFE66675.1"/>
    <property type="molecule type" value="Genomic_DNA"/>
</dbReference>
<evidence type="ECO:0000313" key="3">
    <source>
        <dbReference type="Proteomes" id="UP000198596"/>
    </source>
</evidence>
<protein>
    <recommendedName>
        <fullName evidence="4">YGGT family protein</fullName>
    </recommendedName>
</protein>
<feature type="transmembrane region" description="Helical" evidence="1">
    <location>
        <begin position="6"/>
        <end position="24"/>
    </location>
</feature>
<keyword evidence="3" id="KW-1185">Reference proteome</keyword>
<feature type="transmembrane region" description="Helical" evidence="1">
    <location>
        <begin position="60"/>
        <end position="81"/>
    </location>
</feature>
<keyword evidence="1" id="KW-0812">Transmembrane</keyword>
<name>A0A1I2CEZ1_9FLAO</name>
<evidence type="ECO:0000313" key="2">
    <source>
        <dbReference type="EMBL" id="SFE66675.1"/>
    </source>
</evidence>
<dbReference type="OrthoDB" id="772121at2"/>
<dbReference type="AlphaFoldDB" id="A0A1I2CEZ1"/>
<keyword evidence="1" id="KW-1133">Transmembrane helix</keyword>
<dbReference type="Proteomes" id="UP000198596">
    <property type="component" value="Unassembled WGS sequence"/>
</dbReference>